<evidence type="ECO:0000313" key="2">
    <source>
        <dbReference type="EMBL" id="VAW38816.1"/>
    </source>
</evidence>
<dbReference type="EMBL" id="UOEU01000719">
    <property type="protein sequence ID" value="VAW38816.1"/>
    <property type="molecule type" value="Genomic_DNA"/>
</dbReference>
<feature type="transmembrane region" description="Helical" evidence="1">
    <location>
        <begin position="12"/>
        <end position="33"/>
    </location>
</feature>
<proteinExistence type="predicted"/>
<keyword evidence="1" id="KW-1133">Transmembrane helix</keyword>
<dbReference type="AlphaFoldDB" id="A0A3B0W2K8"/>
<name>A0A3B0W2K8_9ZZZZ</name>
<protein>
    <submittedName>
        <fullName evidence="2">Uncharacterized protein</fullName>
    </submittedName>
</protein>
<sequence>MDDLHSLIQEFKVFIFSLFSNLVQAGYLVAWVWLQSIVGAFIDSRHLAGLDQWTLIVFQILFAISTLIPIVTYIYKRVRKKILSAQRTVEGERNQ</sequence>
<evidence type="ECO:0000256" key="1">
    <source>
        <dbReference type="SAM" id="Phobius"/>
    </source>
</evidence>
<feature type="transmembrane region" description="Helical" evidence="1">
    <location>
        <begin position="53"/>
        <end position="75"/>
    </location>
</feature>
<reference evidence="2" key="1">
    <citation type="submission" date="2018-06" db="EMBL/GenBank/DDBJ databases">
        <authorList>
            <person name="Zhirakovskaya E."/>
        </authorList>
    </citation>
    <scope>NUCLEOTIDE SEQUENCE</scope>
</reference>
<keyword evidence="1" id="KW-0812">Transmembrane</keyword>
<gene>
    <name evidence="2" type="ORF">MNBD_CHLOROFLEXI01-4684</name>
</gene>
<accession>A0A3B0W2K8</accession>
<keyword evidence="1" id="KW-0472">Membrane</keyword>
<organism evidence="2">
    <name type="scientific">hydrothermal vent metagenome</name>
    <dbReference type="NCBI Taxonomy" id="652676"/>
    <lineage>
        <taxon>unclassified sequences</taxon>
        <taxon>metagenomes</taxon>
        <taxon>ecological metagenomes</taxon>
    </lineage>
</organism>